<keyword evidence="4" id="KW-1185">Reference proteome</keyword>
<feature type="compositionally biased region" description="Low complexity" evidence="1">
    <location>
        <begin position="118"/>
        <end position="127"/>
    </location>
</feature>
<dbReference type="EMBL" id="CP041186">
    <property type="protein sequence ID" value="QDG50676.1"/>
    <property type="molecule type" value="Genomic_DNA"/>
</dbReference>
<gene>
    <name evidence="3" type="ORF">FIV42_08020</name>
</gene>
<keyword evidence="2" id="KW-0812">Transmembrane</keyword>
<keyword evidence="2" id="KW-0472">Membrane</keyword>
<evidence type="ECO:0000313" key="3">
    <source>
        <dbReference type="EMBL" id="QDG50676.1"/>
    </source>
</evidence>
<evidence type="ECO:0000256" key="1">
    <source>
        <dbReference type="SAM" id="MobiDB-lite"/>
    </source>
</evidence>
<feature type="region of interest" description="Disordered" evidence="1">
    <location>
        <begin position="105"/>
        <end position="136"/>
    </location>
</feature>
<keyword evidence="2" id="KW-1133">Transmembrane helix</keyword>
<name>A0A4Y6PQT6_PERCE</name>
<evidence type="ECO:0000313" key="4">
    <source>
        <dbReference type="Proteomes" id="UP000315995"/>
    </source>
</evidence>
<feature type="transmembrane region" description="Helical" evidence="2">
    <location>
        <begin position="12"/>
        <end position="29"/>
    </location>
</feature>
<reference evidence="3 4" key="1">
    <citation type="submission" date="2019-06" db="EMBL/GenBank/DDBJ databases">
        <title>Persicimonas caeni gen. nov., sp. nov., a predatory bacterium isolated from solar saltern.</title>
        <authorList>
            <person name="Wang S."/>
        </authorList>
    </citation>
    <scope>NUCLEOTIDE SEQUENCE [LARGE SCALE GENOMIC DNA]</scope>
    <source>
        <strain evidence="3 4">YN101</strain>
    </source>
</reference>
<organism evidence="3 4">
    <name type="scientific">Persicimonas caeni</name>
    <dbReference type="NCBI Taxonomy" id="2292766"/>
    <lineage>
        <taxon>Bacteria</taxon>
        <taxon>Deltaproteobacteria</taxon>
        <taxon>Bradymonadales</taxon>
        <taxon>Bradymonadaceae</taxon>
        <taxon>Persicimonas</taxon>
    </lineage>
</organism>
<feature type="transmembrane region" description="Helical" evidence="2">
    <location>
        <begin position="35"/>
        <end position="54"/>
    </location>
</feature>
<evidence type="ECO:0000256" key="2">
    <source>
        <dbReference type="SAM" id="Phobius"/>
    </source>
</evidence>
<sequence>MFSRSKKAMLAIEWIWLLIGTAAVFVHMMETWATPFLPMLWMVGVLVLFVGYRFGMALRDHYAPEIDEPQLQAEPTANASGPIRYDREGAKGMVSTTDWVPPHIRGRRRREKAEQARQAEQAEAAGKLELPSGSGQFDGAEVATVFAEVDEETDPLATHIVDLRPETEADITDNEIVIPSFAESTMTINEREYALRAMTRRRPAEVETRQGETGQGETGQVETGQGDTMEADRTHELGAGGPEDEATEVDKTHELDIAADADKTHELTANPKGSATKEAK</sequence>
<protein>
    <submittedName>
        <fullName evidence="3">Fatty acid desaturase</fullName>
    </submittedName>
</protein>
<dbReference type="RefSeq" id="WP_141197168.1">
    <property type="nucleotide sequence ID" value="NZ_CP041186.1"/>
</dbReference>
<proteinExistence type="predicted"/>
<accession>A0A5B8Y3S6</accession>
<feature type="region of interest" description="Disordered" evidence="1">
    <location>
        <begin position="200"/>
        <end position="280"/>
    </location>
</feature>
<feature type="compositionally biased region" description="Basic and acidic residues" evidence="1">
    <location>
        <begin position="248"/>
        <end position="266"/>
    </location>
</feature>
<dbReference type="Proteomes" id="UP000315995">
    <property type="component" value="Chromosome"/>
</dbReference>
<dbReference type="OrthoDB" id="10019690at2"/>
<accession>A0A4Y6PQT6</accession>
<dbReference type="AlphaFoldDB" id="A0A4Y6PQT6"/>